<accession>A0A1J5PQ65</accession>
<reference evidence="1" key="1">
    <citation type="submission" date="2016-10" db="EMBL/GenBank/DDBJ databases">
        <title>Sequence of Gallionella enrichment culture.</title>
        <authorList>
            <person name="Poehlein A."/>
            <person name="Muehling M."/>
            <person name="Daniel R."/>
        </authorList>
    </citation>
    <scope>NUCLEOTIDE SEQUENCE</scope>
</reference>
<comment type="caution">
    <text evidence="1">The sequence shown here is derived from an EMBL/GenBank/DDBJ whole genome shotgun (WGS) entry which is preliminary data.</text>
</comment>
<evidence type="ECO:0000313" key="1">
    <source>
        <dbReference type="EMBL" id="OIQ69903.1"/>
    </source>
</evidence>
<dbReference type="AlphaFoldDB" id="A0A1J5PQ65"/>
<dbReference type="EMBL" id="MLJW01004473">
    <property type="protein sequence ID" value="OIQ69903.1"/>
    <property type="molecule type" value="Genomic_DNA"/>
</dbReference>
<organism evidence="1">
    <name type="scientific">mine drainage metagenome</name>
    <dbReference type="NCBI Taxonomy" id="410659"/>
    <lineage>
        <taxon>unclassified sequences</taxon>
        <taxon>metagenomes</taxon>
        <taxon>ecological metagenomes</taxon>
    </lineage>
</organism>
<gene>
    <name evidence="1" type="ORF">GALL_484900</name>
</gene>
<sequence length="50" mass="5178">MLTMLQDMTANMHPVDHSLESMTLGSAMVLGGVGAAVASTQQGRGETNDD</sequence>
<proteinExistence type="predicted"/>
<name>A0A1J5PQ65_9ZZZZ</name>
<protein>
    <submittedName>
        <fullName evidence="1">Uncharacterized protein</fullName>
    </submittedName>
</protein>